<dbReference type="Gene3D" id="2.40.33.20">
    <property type="entry name" value="PK beta-barrel domain-like"/>
    <property type="match status" value="1"/>
</dbReference>
<dbReference type="PANTHER" id="PTHR36930:SF1">
    <property type="entry name" value="MOSC DOMAIN-CONTAINING PROTEIN"/>
    <property type="match status" value="1"/>
</dbReference>
<gene>
    <name evidence="2" type="ORF">ABEG18_11510</name>
</gene>
<dbReference type="AlphaFoldDB" id="A0AAU7JN20"/>
<accession>A0AAU7JN20</accession>
<dbReference type="GO" id="GO:0003824">
    <property type="term" value="F:catalytic activity"/>
    <property type="evidence" value="ECO:0007669"/>
    <property type="project" value="InterPro"/>
</dbReference>
<dbReference type="RefSeq" id="WP_406858202.1">
    <property type="nucleotide sequence ID" value="NZ_CP157484.1"/>
</dbReference>
<dbReference type="EMBL" id="CP157484">
    <property type="protein sequence ID" value="XBO41349.1"/>
    <property type="molecule type" value="Genomic_DNA"/>
</dbReference>
<dbReference type="GO" id="GO:0030151">
    <property type="term" value="F:molybdenum ion binding"/>
    <property type="evidence" value="ECO:0007669"/>
    <property type="project" value="InterPro"/>
</dbReference>
<dbReference type="PANTHER" id="PTHR36930">
    <property type="entry name" value="METAL-SULFUR CLUSTER BIOSYNTHESIS PROTEINS YUAD-RELATED"/>
    <property type="match status" value="1"/>
</dbReference>
<reference evidence="2" key="1">
    <citation type="submission" date="2024-05" db="EMBL/GenBank/DDBJ databases">
        <authorList>
            <person name="Kim S."/>
            <person name="Heo J."/>
            <person name="Choi H."/>
            <person name="Choi Y."/>
            <person name="Kwon S.-W."/>
            <person name="Kim Y."/>
        </authorList>
    </citation>
    <scope>NUCLEOTIDE SEQUENCE</scope>
    <source>
        <strain evidence="2">KACC 23698</strain>
    </source>
</reference>
<dbReference type="PROSITE" id="PS51340">
    <property type="entry name" value="MOSC"/>
    <property type="match status" value="1"/>
</dbReference>
<sequence length="203" mass="21801">MSQAGEDTAIHPARIIRARVAAVLAADGEGFETRPVDQVTVDFEGVVLDGLRGERHRGLARPADARVPWFPRGTPIRNSRHLSLVSQDELAIVASELGLAAIEPSWLGANLVIEGVPALSMLPRGSRLIFPQAATLAVEDQNAPCRKSGHAVAKAGGGDARTPFAFVQAARRRRGLVAWVERPGLIRAGDAVEVRIPEQWIYA</sequence>
<name>A0AAU7JN20_9HYPH</name>
<dbReference type="InterPro" id="IPR005302">
    <property type="entry name" value="MoCF_Sase_C"/>
</dbReference>
<feature type="domain" description="MOSC" evidence="1">
    <location>
        <begin position="33"/>
        <end position="195"/>
    </location>
</feature>
<organism evidence="2">
    <name type="scientific">Alsobacter sp. KACC 23698</name>
    <dbReference type="NCBI Taxonomy" id="3149229"/>
    <lineage>
        <taxon>Bacteria</taxon>
        <taxon>Pseudomonadati</taxon>
        <taxon>Pseudomonadota</taxon>
        <taxon>Alphaproteobacteria</taxon>
        <taxon>Hyphomicrobiales</taxon>
        <taxon>Alsobacteraceae</taxon>
        <taxon>Alsobacter</taxon>
    </lineage>
</organism>
<dbReference type="SUPFAM" id="SSF50800">
    <property type="entry name" value="PK beta-barrel domain-like"/>
    <property type="match status" value="1"/>
</dbReference>
<evidence type="ECO:0000313" key="2">
    <source>
        <dbReference type="EMBL" id="XBO41349.1"/>
    </source>
</evidence>
<evidence type="ECO:0000259" key="1">
    <source>
        <dbReference type="PROSITE" id="PS51340"/>
    </source>
</evidence>
<dbReference type="Pfam" id="PF03473">
    <property type="entry name" value="MOSC"/>
    <property type="match status" value="1"/>
</dbReference>
<proteinExistence type="predicted"/>
<dbReference type="GO" id="GO:0030170">
    <property type="term" value="F:pyridoxal phosphate binding"/>
    <property type="evidence" value="ECO:0007669"/>
    <property type="project" value="InterPro"/>
</dbReference>
<protein>
    <submittedName>
        <fullName evidence="2">MOSC domain-containing protein</fullName>
    </submittedName>
</protein>
<dbReference type="InterPro" id="IPR052716">
    <property type="entry name" value="MOSC_domain"/>
</dbReference>
<dbReference type="InterPro" id="IPR011037">
    <property type="entry name" value="Pyrv_Knase-like_insert_dom_sf"/>
</dbReference>